<dbReference type="SUPFAM" id="SSF90123">
    <property type="entry name" value="ABC transporter transmembrane region"/>
    <property type="match status" value="1"/>
</dbReference>
<comment type="subcellular location">
    <subcellularLocation>
        <location evidence="1">Membrane</location>
        <topology evidence="1">Multi-pass membrane protein</topology>
    </subcellularLocation>
</comment>
<evidence type="ECO:0000256" key="1">
    <source>
        <dbReference type="ARBA" id="ARBA00004141"/>
    </source>
</evidence>
<feature type="transmembrane region" description="Helical" evidence="8">
    <location>
        <begin position="44"/>
        <end position="61"/>
    </location>
</feature>
<dbReference type="Proteomes" id="UP001595075">
    <property type="component" value="Unassembled WGS sequence"/>
</dbReference>
<evidence type="ECO:0000256" key="8">
    <source>
        <dbReference type="SAM" id="Phobius"/>
    </source>
</evidence>
<feature type="domain" description="ABC transmembrane type-1" evidence="10">
    <location>
        <begin position="262"/>
        <end position="523"/>
    </location>
</feature>
<organism evidence="11 12">
    <name type="scientific">Oculimacula yallundae</name>
    <dbReference type="NCBI Taxonomy" id="86028"/>
    <lineage>
        <taxon>Eukaryota</taxon>
        <taxon>Fungi</taxon>
        <taxon>Dikarya</taxon>
        <taxon>Ascomycota</taxon>
        <taxon>Pezizomycotina</taxon>
        <taxon>Leotiomycetes</taxon>
        <taxon>Helotiales</taxon>
        <taxon>Ploettnerulaceae</taxon>
        <taxon>Oculimacula</taxon>
    </lineage>
</organism>
<gene>
    <name evidence="11" type="ORF">VTL71DRAFT_13387</name>
</gene>
<dbReference type="PANTHER" id="PTHR24221:SF503">
    <property type="entry name" value="MITOCHONDRIAL POTASSIUM CHANNEL ATP-BINDING SUBUNIT"/>
    <property type="match status" value="1"/>
</dbReference>
<feature type="transmembrane region" description="Helical" evidence="8">
    <location>
        <begin position="12"/>
        <end position="32"/>
    </location>
</feature>
<evidence type="ECO:0000256" key="5">
    <source>
        <dbReference type="ARBA" id="ARBA00022989"/>
    </source>
</evidence>
<dbReference type="SUPFAM" id="SSF52540">
    <property type="entry name" value="P-loop containing nucleoside triphosphate hydrolases"/>
    <property type="match status" value="1"/>
</dbReference>
<evidence type="ECO:0000256" key="2">
    <source>
        <dbReference type="ARBA" id="ARBA00022692"/>
    </source>
</evidence>
<comment type="caution">
    <text evidence="11">The sequence shown here is derived from an EMBL/GenBank/DDBJ whole genome shotgun (WGS) entry which is preliminary data.</text>
</comment>
<evidence type="ECO:0000256" key="4">
    <source>
        <dbReference type="ARBA" id="ARBA00022840"/>
    </source>
</evidence>
<dbReference type="CDD" id="cd18583">
    <property type="entry name" value="ABC_6TM_HMT1"/>
    <property type="match status" value="1"/>
</dbReference>
<dbReference type="Gene3D" id="1.20.1560.10">
    <property type="entry name" value="ABC transporter type 1, transmembrane domain"/>
    <property type="match status" value="1"/>
</dbReference>
<evidence type="ECO:0000313" key="11">
    <source>
        <dbReference type="EMBL" id="KAL2070361.1"/>
    </source>
</evidence>
<evidence type="ECO:0000256" key="3">
    <source>
        <dbReference type="ARBA" id="ARBA00022741"/>
    </source>
</evidence>
<evidence type="ECO:0000256" key="7">
    <source>
        <dbReference type="SAM" id="MobiDB-lite"/>
    </source>
</evidence>
<dbReference type="InterPro" id="IPR003439">
    <property type="entry name" value="ABC_transporter-like_ATP-bd"/>
</dbReference>
<keyword evidence="6 8" id="KW-0472">Membrane</keyword>
<proteinExistence type="predicted"/>
<dbReference type="InterPro" id="IPR011527">
    <property type="entry name" value="ABC1_TM_dom"/>
</dbReference>
<feature type="domain" description="ABC transporter" evidence="9">
    <location>
        <begin position="577"/>
        <end position="811"/>
    </location>
</feature>
<dbReference type="SMART" id="SM00382">
    <property type="entry name" value="AAA"/>
    <property type="match status" value="1"/>
</dbReference>
<keyword evidence="3" id="KW-0547">Nucleotide-binding</keyword>
<keyword evidence="5 8" id="KW-1133">Transmembrane helix</keyword>
<dbReference type="InterPro" id="IPR036640">
    <property type="entry name" value="ABC1_TM_sf"/>
</dbReference>
<dbReference type="InterPro" id="IPR027417">
    <property type="entry name" value="P-loop_NTPase"/>
</dbReference>
<dbReference type="Gene3D" id="3.40.50.300">
    <property type="entry name" value="P-loop containing nucleotide triphosphate hydrolases"/>
    <property type="match status" value="1"/>
</dbReference>
<dbReference type="Pfam" id="PF00005">
    <property type="entry name" value="ABC_tran"/>
    <property type="match status" value="1"/>
</dbReference>
<evidence type="ECO:0000313" key="12">
    <source>
        <dbReference type="Proteomes" id="UP001595075"/>
    </source>
</evidence>
<accession>A0ABR4CK63</accession>
<name>A0ABR4CK63_9HELO</name>
<keyword evidence="4" id="KW-0067">ATP-binding</keyword>
<reference evidence="11 12" key="1">
    <citation type="journal article" date="2024" name="Commun. Biol.">
        <title>Comparative genomic analysis of thermophilic fungi reveals convergent evolutionary adaptations and gene losses.</title>
        <authorList>
            <person name="Steindorff A.S."/>
            <person name="Aguilar-Pontes M.V."/>
            <person name="Robinson A.J."/>
            <person name="Andreopoulos B."/>
            <person name="LaButti K."/>
            <person name="Kuo A."/>
            <person name="Mondo S."/>
            <person name="Riley R."/>
            <person name="Otillar R."/>
            <person name="Haridas S."/>
            <person name="Lipzen A."/>
            <person name="Grimwood J."/>
            <person name="Schmutz J."/>
            <person name="Clum A."/>
            <person name="Reid I.D."/>
            <person name="Moisan M.C."/>
            <person name="Butler G."/>
            <person name="Nguyen T.T.M."/>
            <person name="Dewar K."/>
            <person name="Conant G."/>
            <person name="Drula E."/>
            <person name="Henrissat B."/>
            <person name="Hansel C."/>
            <person name="Singer S."/>
            <person name="Hutchinson M.I."/>
            <person name="de Vries R.P."/>
            <person name="Natvig D.O."/>
            <person name="Powell A.J."/>
            <person name="Tsang A."/>
            <person name="Grigoriev I.V."/>
        </authorList>
    </citation>
    <scope>NUCLEOTIDE SEQUENCE [LARGE SCALE GENOMIC DNA]</scope>
    <source>
        <strain evidence="11 12">CBS 494.80</strain>
    </source>
</reference>
<feature type="transmembrane region" description="Helical" evidence="8">
    <location>
        <begin position="73"/>
        <end position="93"/>
    </location>
</feature>
<sequence length="816" mass="91457">MATQFQARTALHYTCAGLSFLFLTISTLIHLGSGKQSKQVPRRSPKLGIILIALLILTYTIEGIVEAAQAFDFVRSQALFIHQVCLVLVWFVVGVRQLRQDAAKYELPGISCVTFACEAPLLALSSFKEVGKAGPGLRLACQLVRLLLLLCLLVSTRHTWLRQTSRFSEEDQPILGRNEGSTETGYGTEPLLGESRMDDTDSVTSDSDDESDMDSEDDPEMRKIRKKRLAESGGWLSYLKDFTIFLPYLIPRKDRKVQICLLINLLSMIINRFLNILIPRQLGIVTDKILAKEVPYQALGIWLALKLVGDECGLELVQNLAKIPIKQFSVRQISIASFNHVMNLGMDFHSDRDSAEVMKAIEQGGALTTLLETLVMEISPNLIDLVVAVVFLYWKFNAYVSLTMLVAMFGYASVEVFTTSLEVPFRRRVVKAERAQTRVMHQAVQGWQTVLYFNKFGFESRRYGESVESHLAADRTLSKRDAYFGALNELWLPFTFYTISLLILHDIVRGEASPGDFVFFMQYWETLVWPVIVLSKQYKWLMADLVGAERLLNLLQTKAKVVDKEGAHDLGLVKGKIEFKNVSFSYDSRQKNLTDINISALPGQTIALVGATGAGKSTIMKLLLRFYDVSSGQVCIDGHDIRDVTLSSLRDTLGVVPQDPLLFNASVMENLRYARPTATDEEVFEACRAAAIHDKIMSFEDQYDTEVGEQGVKLSRGELQRIAIARVFLKDPPVFILDEATSAIDMNTESEIQIALEVLRHKRTTFVIAHRLSTIVGADQILVVDGGKIVEAGSHEELLRKNGRYQSLWSKQIGGV</sequence>
<keyword evidence="2 8" id="KW-0812">Transmembrane</keyword>
<dbReference type="EMBL" id="JAZHXI010000006">
    <property type="protein sequence ID" value="KAL2070361.1"/>
    <property type="molecule type" value="Genomic_DNA"/>
</dbReference>
<evidence type="ECO:0000259" key="9">
    <source>
        <dbReference type="PROSITE" id="PS50893"/>
    </source>
</evidence>
<feature type="region of interest" description="Disordered" evidence="7">
    <location>
        <begin position="172"/>
        <end position="223"/>
    </location>
</feature>
<dbReference type="PROSITE" id="PS50893">
    <property type="entry name" value="ABC_TRANSPORTER_2"/>
    <property type="match status" value="1"/>
</dbReference>
<evidence type="ECO:0008006" key="13">
    <source>
        <dbReference type="Google" id="ProtNLM"/>
    </source>
</evidence>
<dbReference type="InterPro" id="IPR039421">
    <property type="entry name" value="Type_1_exporter"/>
</dbReference>
<evidence type="ECO:0000256" key="6">
    <source>
        <dbReference type="ARBA" id="ARBA00023136"/>
    </source>
</evidence>
<dbReference type="Pfam" id="PF00664">
    <property type="entry name" value="ABC_membrane"/>
    <property type="match status" value="1"/>
</dbReference>
<keyword evidence="12" id="KW-1185">Reference proteome</keyword>
<feature type="compositionally biased region" description="Acidic residues" evidence="7">
    <location>
        <begin position="206"/>
        <end position="219"/>
    </location>
</feature>
<dbReference type="InterPro" id="IPR003593">
    <property type="entry name" value="AAA+_ATPase"/>
</dbReference>
<dbReference type="PROSITE" id="PS50929">
    <property type="entry name" value="ABC_TM1F"/>
    <property type="match status" value="1"/>
</dbReference>
<evidence type="ECO:0000259" key="10">
    <source>
        <dbReference type="PROSITE" id="PS50929"/>
    </source>
</evidence>
<protein>
    <recommendedName>
        <fullName evidence="13">ABC transporter</fullName>
    </recommendedName>
</protein>
<dbReference type="PANTHER" id="PTHR24221">
    <property type="entry name" value="ATP-BINDING CASSETTE SUB-FAMILY B"/>
    <property type="match status" value="1"/>
</dbReference>